<dbReference type="Proteomes" id="UP000239724">
    <property type="component" value="Unassembled WGS sequence"/>
</dbReference>
<reference evidence="4 5" key="1">
    <citation type="journal article" date="2018" name="Arch. Microbiol.">
        <title>New insights into the metabolic potential of the phototrophic purple bacterium Rhodopila globiformis DSM 161(T) from its draft genome sequence and evidence for a vanadium-dependent nitrogenase.</title>
        <authorList>
            <person name="Imhoff J.F."/>
            <person name="Rahn T."/>
            <person name="Kunzel S."/>
            <person name="Neulinger S.C."/>
        </authorList>
    </citation>
    <scope>NUCLEOTIDE SEQUENCE [LARGE SCALE GENOMIC DNA]</scope>
    <source>
        <strain evidence="4 5">DSM 161</strain>
    </source>
</reference>
<sequence length="127" mass="13858">MAYRRHLILIVDDDQAVRDSLQFALQLEGLSVHVHRGGAALLADPDLAKARCLILDERNPCMDGFSLLGRLQALDIHVPAILLTNHATPRIKAKANAAGVTMVLEKPLLDNALADNIRRILEASPDP</sequence>
<dbReference type="PROSITE" id="PS50110">
    <property type="entry name" value="RESPONSE_REGULATORY"/>
    <property type="match status" value="1"/>
</dbReference>
<dbReference type="PANTHER" id="PTHR44591:SF25">
    <property type="entry name" value="CHEMOTAXIS TWO-COMPONENT RESPONSE REGULATOR"/>
    <property type="match status" value="1"/>
</dbReference>
<keyword evidence="1 2" id="KW-0597">Phosphoprotein</keyword>
<dbReference type="InterPro" id="IPR050595">
    <property type="entry name" value="Bact_response_regulator"/>
</dbReference>
<feature type="modified residue" description="4-aspartylphosphate" evidence="2">
    <location>
        <position position="56"/>
    </location>
</feature>
<name>A0A2S6NP59_RHOGL</name>
<dbReference type="SUPFAM" id="SSF52172">
    <property type="entry name" value="CheY-like"/>
    <property type="match status" value="1"/>
</dbReference>
<comment type="caution">
    <text evidence="4">The sequence shown here is derived from an EMBL/GenBank/DDBJ whole genome shotgun (WGS) entry which is preliminary data.</text>
</comment>
<dbReference type="InterPro" id="IPR011006">
    <property type="entry name" value="CheY-like_superfamily"/>
</dbReference>
<dbReference type="RefSeq" id="WP_104516936.1">
    <property type="nucleotide sequence ID" value="NZ_NHRY01000029.1"/>
</dbReference>
<dbReference type="SMART" id="SM00448">
    <property type="entry name" value="REC"/>
    <property type="match status" value="1"/>
</dbReference>
<dbReference type="Gene3D" id="3.40.50.2300">
    <property type="match status" value="1"/>
</dbReference>
<evidence type="ECO:0000256" key="2">
    <source>
        <dbReference type="PROSITE-ProRule" id="PRU00169"/>
    </source>
</evidence>
<dbReference type="InterPro" id="IPR001789">
    <property type="entry name" value="Sig_transdc_resp-reg_receiver"/>
</dbReference>
<evidence type="ECO:0000313" key="5">
    <source>
        <dbReference type="Proteomes" id="UP000239724"/>
    </source>
</evidence>
<evidence type="ECO:0000313" key="4">
    <source>
        <dbReference type="EMBL" id="PPQ40150.1"/>
    </source>
</evidence>
<dbReference type="EMBL" id="NHRY01000029">
    <property type="protein sequence ID" value="PPQ40150.1"/>
    <property type="molecule type" value="Genomic_DNA"/>
</dbReference>
<dbReference type="Pfam" id="PF00072">
    <property type="entry name" value="Response_reg"/>
    <property type="match status" value="1"/>
</dbReference>
<protein>
    <recommendedName>
        <fullName evidence="3">Response regulatory domain-containing protein</fullName>
    </recommendedName>
</protein>
<keyword evidence="5" id="KW-1185">Reference proteome</keyword>
<organism evidence="4 5">
    <name type="scientific">Rhodopila globiformis</name>
    <name type="common">Rhodopseudomonas globiformis</name>
    <dbReference type="NCBI Taxonomy" id="1071"/>
    <lineage>
        <taxon>Bacteria</taxon>
        <taxon>Pseudomonadati</taxon>
        <taxon>Pseudomonadota</taxon>
        <taxon>Alphaproteobacteria</taxon>
        <taxon>Acetobacterales</taxon>
        <taxon>Acetobacteraceae</taxon>
        <taxon>Rhodopila</taxon>
    </lineage>
</organism>
<feature type="domain" description="Response regulatory" evidence="3">
    <location>
        <begin position="7"/>
        <end position="121"/>
    </location>
</feature>
<dbReference type="PANTHER" id="PTHR44591">
    <property type="entry name" value="STRESS RESPONSE REGULATOR PROTEIN 1"/>
    <property type="match status" value="1"/>
</dbReference>
<gene>
    <name evidence="4" type="ORF">CCS01_00695</name>
</gene>
<accession>A0A2S6NP59</accession>
<evidence type="ECO:0000259" key="3">
    <source>
        <dbReference type="PROSITE" id="PS50110"/>
    </source>
</evidence>
<dbReference type="AlphaFoldDB" id="A0A2S6NP59"/>
<dbReference type="OrthoDB" id="9782655at2"/>
<evidence type="ECO:0000256" key="1">
    <source>
        <dbReference type="ARBA" id="ARBA00022553"/>
    </source>
</evidence>
<dbReference type="GO" id="GO:0000160">
    <property type="term" value="P:phosphorelay signal transduction system"/>
    <property type="evidence" value="ECO:0007669"/>
    <property type="project" value="InterPro"/>
</dbReference>
<proteinExistence type="predicted"/>